<dbReference type="Gene3D" id="3.40.50.920">
    <property type="match status" value="1"/>
</dbReference>
<keyword evidence="6" id="KW-1185">Reference proteome</keyword>
<dbReference type="Gene3D" id="3.40.50.970">
    <property type="match status" value="1"/>
</dbReference>
<dbReference type="InterPro" id="IPR033248">
    <property type="entry name" value="Transketolase_C"/>
</dbReference>
<dbReference type="PANTHER" id="PTHR43257">
    <property type="entry name" value="PYRUVATE DEHYDROGENASE E1 COMPONENT BETA SUBUNIT"/>
    <property type="match status" value="1"/>
</dbReference>
<dbReference type="EMBL" id="BJUN01000012">
    <property type="protein sequence ID" value="GEK59311.1"/>
    <property type="molecule type" value="Genomic_DNA"/>
</dbReference>
<accession>A0A510Y9F4</accession>
<dbReference type="NCBIfam" id="NF006667">
    <property type="entry name" value="PRK09212.1"/>
    <property type="match status" value="1"/>
</dbReference>
<dbReference type="GO" id="GO:0016491">
    <property type="term" value="F:oxidoreductase activity"/>
    <property type="evidence" value="ECO:0007669"/>
    <property type="project" value="UniProtKB-KW"/>
</dbReference>
<dbReference type="Pfam" id="PF02780">
    <property type="entry name" value="Transketolase_C"/>
    <property type="match status" value="1"/>
</dbReference>
<evidence type="ECO:0000259" key="4">
    <source>
        <dbReference type="SMART" id="SM00861"/>
    </source>
</evidence>
<evidence type="ECO:0000256" key="2">
    <source>
        <dbReference type="ARBA" id="ARBA00023002"/>
    </source>
</evidence>
<dbReference type="AlphaFoldDB" id="A0A510Y9F4"/>
<evidence type="ECO:0000313" key="6">
    <source>
        <dbReference type="Proteomes" id="UP000321051"/>
    </source>
</evidence>
<dbReference type="OrthoDB" id="9771835at2"/>
<feature type="domain" description="Transketolase-like pyrimidine-binding" evidence="4">
    <location>
        <begin position="18"/>
        <end position="193"/>
    </location>
</feature>
<dbReference type="PANTHER" id="PTHR43257:SF2">
    <property type="entry name" value="PYRUVATE DEHYDROGENASE E1 COMPONENT SUBUNIT BETA"/>
    <property type="match status" value="1"/>
</dbReference>
<protein>
    <submittedName>
        <fullName evidence="5">TPP-dependent acetoin dehydrogenase complex, E1 protein subunit beta</fullName>
    </submittedName>
</protein>
<evidence type="ECO:0000256" key="3">
    <source>
        <dbReference type="ARBA" id="ARBA00023052"/>
    </source>
</evidence>
<keyword evidence="2" id="KW-0560">Oxidoreductase</keyword>
<gene>
    <name evidence="5" type="primary">acoB</name>
    <name evidence="5" type="ORF">MHA01_22160</name>
</gene>
<dbReference type="SUPFAM" id="SSF52922">
    <property type="entry name" value="TK C-terminal domain-like"/>
    <property type="match status" value="1"/>
</dbReference>
<dbReference type="Pfam" id="PF02779">
    <property type="entry name" value="Transket_pyr"/>
    <property type="match status" value="1"/>
</dbReference>
<dbReference type="Proteomes" id="UP000321051">
    <property type="component" value="Unassembled WGS sequence"/>
</dbReference>
<keyword evidence="3" id="KW-0786">Thiamine pyrophosphate</keyword>
<comment type="cofactor">
    <cofactor evidence="1">
        <name>thiamine diphosphate</name>
        <dbReference type="ChEBI" id="CHEBI:58937"/>
    </cofactor>
</comment>
<dbReference type="STRING" id="1371.GCA_900166605_00379"/>
<dbReference type="CDD" id="cd07036">
    <property type="entry name" value="TPP_PYR_E1-PDHc-beta_like"/>
    <property type="match status" value="1"/>
</dbReference>
<dbReference type="RefSeq" id="WP_094907685.1">
    <property type="nucleotide sequence ID" value="NZ_BJUN01000012.1"/>
</dbReference>
<comment type="caution">
    <text evidence="5">The sequence shown here is derived from an EMBL/GenBank/DDBJ whole genome shotgun (WGS) entry which is preliminary data.</text>
</comment>
<dbReference type="InterPro" id="IPR009014">
    <property type="entry name" value="Transketo_C/PFOR_II"/>
</dbReference>
<sequence length="341" mass="36534">MQSSAVNSSNDKETARSITFAEAVREALSQEMREDQDVFILGEDIGVYGGAFGVTRGMIEEFGPERIRNTPISEAAITGAAIGSALTGMKPVVELQFSDFITIAMDQLANQAAKLRYMYGGKGNVPMVLRTPSGSGTGAAAQHSQSLEAWVAHIPGLKVVQPSTASDAKGLLKAAIADPNPVIFYEHKLLYKTEGHVPEEAYTIPLGQADIKREGTDVTIVATAVMVHKALEAAEKLAEEGINVEVIDPRTLVPLDEQTIVDSVKKTGKVIVVHEAVKRGGYGGEIASMIAESEAFDYLDAPVRRLGALPVPVPYNPTLEKATVPQVDDIMQAARDSVHRR</sequence>
<dbReference type="InterPro" id="IPR029061">
    <property type="entry name" value="THDP-binding"/>
</dbReference>
<dbReference type="InterPro" id="IPR005475">
    <property type="entry name" value="Transketolase-like_Pyr-bd"/>
</dbReference>
<dbReference type="SMART" id="SM00861">
    <property type="entry name" value="Transket_pyr"/>
    <property type="match status" value="1"/>
</dbReference>
<evidence type="ECO:0000256" key="1">
    <source>
        <dbReference type="ARBA" id="ARBA00001964"/>
    </source>
</evidence>
<dbReference type="SUPFAM" id="SSF52518">
    <property type="entry name" value="Thiamin diphosphate-binding fold (THDP-binding)"/>
    <property type="match status" value="1"/>
</dbReference>
<dbReference type="FunFam" id="3.40.50.970:FF:000001">
    <property type="entry name" value="Pyruvate dehydrogenase E1 beta subunit"/>
    <property type="match status" value="1"/>
</dbReference>
<name>A0A510Y9F4_MARHA</name>
<proteinExistence type="predicted"/>
<evidence type="ECO:0000313" key="5">
    <source>
        <dbReference type="EMBL" id="GEK59311.1"/>
    </source>
</evidence>
<dbReference type="FunFam" id="3.40.50.920:FF:000001">
    <property type="entry name" value="Pyruvate dehydrogenase E1 beta subunit"/>
    <property type="match status" value="1"/>
</dbReference>
<organism evidence="5 6">
    <name type="scientific">Marinococcus halophilus</name>
    <dbReference type="NCBI Taxonomy" id="1371"/>
    <lineage>
        <taxon>Bacteria</taxon>
        <taxon>Bacillati</taxon>
        <taxon>Bacillota</taxon>
        <taxon>Bacilli</taxon>
        <taxon>Bacillales</taxon>
        <taxon>Bacillaceae</taxon>
        <taxon>Marinococcus</taxon>
    </lineage>
</organism>
<reference evidence="5 6" key="1">
    <citation type="submission" date="2019-07" db="EMBL/GenBank/DDBJ databases">
        <title>Whole genome shotgun sequence of Marinococcus halophilus NBRC 102359.</title>
        <authorList>
            <person name="Hosoyama A."/>
            <person name="Uohara A."/>
            <person name="Ohji S."/>
            <person name="Ichikawa N."/>
        </authorList>
    </citation>
    <scope>NUCLEOTIDE SEQUENCE [LARGE SCALE GENOMIC DNA]</scope>
    <source>
        <strain evidence="5 6">NBRC 102359</strain>
    </source>
</reference>